<dbReference type="EMBL" id="PNBA02000015">
    <property type="protein sequence ID" value="KAG6397857.1"/>
    <property type="molecule type" value="Genomic_DNA"/>
</dbReference>
<feature type="repeat" description="PPR" evidence="3">
    <location>
        <begin position="364"/>
        <end position="398"/>
    </location>
</feature>
<feature type="repeat" description="PPR" evidence="3">
    <location>
        <begin position="153"/>
        <end position="187"/>
    </location>
</feature>
<comment type="similarity">
    <text evidence="1">Belongs to the PPR family. P subfamily.</text>
</comment>
<feature type="repeat" description="PPR" evidence="3">
    <location>
        <begin position="329"/>
        <end position="363"/>
    </location>
</feature>
<keyword evidence="5" id="KW-1185">Reference proteome</keyword>
<dbReference type="PROSITE" id="PS51375">
    <property type="entry name" value="PPR"/>
    <property type="match status" value="7"/>
</dbReference>
<reference evidence="4" key="1">
    <citation type="submission" date="2018-01" db="EMBL/GenBank/DDBJ databases">
        <authorList>
            <person name="Mao J.F."/>
        </authorList>
    </citation>
    <scope>NUCLEOTIDE SEQUENCE</scope>
    <source>
        <strain evidence="4">Huo1</strain>
        <tissue evidence="4">Leaf</tissue>
    </source>
</reference>
<dbReference type="NCBIfam" id="TIGR00756">
    <property type="entry name" value="PPR"/>
    <property type="match status" value="7"/>
</dbReference>
<dbReference type="Proteomes" id="UP000298416">
    <property type="component" value="Unassembled WGS sequence"/>
</dbReference>
<dbReference type="Pfam" id="PF13041">
    <property type="entry name" value="PPR_2"/>
    <property type="match status" value="2"/>
</dbReference>
<feature type="repeat" description="PPR" evidence="3">
    <location>
        <begin position="188"/>
        <end position="218"/>
    </location>
</feature>
<feature type="repeat" description="PPR" evidence="3">
    <location>
        <begin position="294"/>
        <end position="328"/>
    </location>
</feature>
<evidence type="ECO:0000313" key="5">
    <source>
        <dbReference type="Proteomes" id="UP000298416"/>
    </source>
</evidence>
<evidence type="ECO:0000256" key="3">
    <source>
        <dbReference type="PROSITE-ProRule" id="PRU00708"/>
    </source>
</evidence>
<gene>
    <name evidence="4" type="ORF">SASPL_139307</name>
</gene>
<sequence length="576" mass="65761">MQRMKKKLMVSPFTLSSLLRREKDPKLALQLFLNPNPHHSNAKPFRHSLLSYDLIISKLGRAKMFSEMEIVMENLKKDTRISPEEIIFCNIMTFYARSRLPSKALHLFDEIPSYRCRRTVKSVNTLLNGLLVCHEFDKMMEVYDRIEDYGSPDACTYNILINAFCVMVDLVSARKVFDEMLRRGVEPNVVTFGTLINGLCANSELDAAFSLKRRMERDFKIRPNAHIYIALMKGLCRVFRLDEAIRLKGEMLRKKVELVPAVYSTLISASFKANRKGEVSGLLEEMRGNGCKPDTITYNAMIHGYCKENEFGLAFGALSEMEKDGCKPDVISFNVIIGGLCRERKEGEAYDLLEDMPRRGCAPDVVAYRTVFDGFCDVKQFKEAASILDEMSFMGYAHHTSSVSKCVDALLIEENKELLLTYVFMLVKRNSLDRYIWKLVTCLLFKDSSLDVQELFDGTDIRFGAYRSHPECLTYKWMVCTSAKVSKQHKDRFTLYVETRFMGKAVALLLNMRIYPWNLLAMEKIPESSSSSLAPPVSSKAMAEELFGRYPTRLQLVVGVDRRSLIASNPSPDVGH</sequence>
<dbReference type="Pfam" id="PF12854">
    <property type="entry name" value="PPR_1"/>
    <property type="match status" value="1"/>
</dbReference>
<evidence type="ECO:0008006" key="6">
    <source>
        <dbReference type="Google" id="ProtNLM"/>
    </source>
</evidence>
<evidence type="ECO:0000256" key="2">
    <source>
        <dbReference type="ARBA" id="ARBA00022737"/>
    </source>
</evidence>
<dbReference type="AlphaFoldDB" id="A0A8X8ZAA3"/>
<dbReference type="InterPro" id="IPR011990">
    <property type="entry name" value="TPR-like_helical_dom_sf"/>
</dbReference>
<proteinExistence type="inferred from homology"/>
<dbReference type="InterPro" id="IPR002885">
    <property type="entry name" value="PPR_rpt"/>
</dbReference>
<dbReference type="Gene3D" id="1.25.40.10">
    <property type="entry name" value="Tetratricopeptide repeat domain"/>
    <property type="match status" value="3"/>
</dbReference>
<reference evidence="4" key="2">
    <citation type="submission" date="2020-08" db="EMBL/GenBank/DDBJ databases">
        <title>Plant Genome Project.</title>
        <authorList>
            <person name="Zhang R.-G."/>
        </authorList>
    </citation>
    <scope>NUCLEOTIDE SEQUENCE</scope>
    <source>
        <strain evidence="4">Huo1</strain>
        <tissue evidence="4">Leaf</tissue>
    </source>
</reference>
<name>A0A8X8ZAA3_SALSN</name>
<keyword evidence="2" id="KW-0677">Repeat</keyword>
<protein>
    <recommendedName>
        <fullName evidence="6">Pentatricopeptide repeat-containing protein</fullName>
    </recommendedName>
</protein>
<accession>A0A8X8ZAA3</accession>
<dbReference type="PANTHER" id="PTHR46128">
    <property type="entry name" value="MITOCHONDRIAL GROUP I INTRON SPLICING FACTOR CCM1"/>
    <property type="match status" value="1"/>
</dbReference>
<feature type="repeat" description="PPR" evidence="3">
    <location>
        <begin position="224"/>
        <end position="258"/>
    </location>
</feature>
<comment type="caution">
    <text evidence="4">The sequence shown here is derived from an EMBL/GenBank/DDBJ whole genome shotgun (WGS) entry which is preliminary data.</text>
</comment>
<evidence type="ECO:0000313" key="4">
    <source>
        <dbReference type="EMBL" id="KAG6397857.1"/>
    </source>
</evidence>
<dbReference type="PANTHER" id="PTHR46128:SF329">
    <property type="entry name" value="MITOCHONDRIAL GROUP I INTRON SPLICING FACTOR DMR1"/>
    <property type="match status" value="1"/>
</dbReference>
<organism evidence="4">
    <name type="scientific">Salvia splendens</name>
    <name type="common">Scarlet sage</name>
    <dbReference type="NCBI Taxonomy" id="180675"/>
    <lineage>
        <taxon>Eukaryota</taxon>
        <taxon>Viridiplantae</taxon>
        <taxon>Streptophyta</taxon>
        <taxon>Embryophyta</taxon>
        <taxon>Tracheophyta</taxon>
        <taxon>Spermatophyta</taxon>
        <taxon>Magnoliopsida</taxon>
        <taxon>eudicotyledons</taxon>
        <taxon>Gunneridae</taxon>
        <taxon>Pentapetalae</taxon>
        <taxon>asterids</taxon>
        <taxon>lamiids</taxon>
        <taxon>Lamiales</taxon>
        <taxon>Lamiaceae</taxon>
        <taxon>Nepetoideae</taxon>
        <taxon>Mentheae</taxon>
        <taxon>Salviinae</taxon>
        <taxon>Salvia</taxon>
        <taxon>Salvia subgen. Calosphace</taxon>
        <taxon>core Calosphace</taxon>
    </lineage>
</organism>
<evidence type="ECO:0000256" key="1">
    <source>
        <dbReference type="ARBA" id="ARBA00007626"/>
    </source>
</evidence>
<dbReference type="Pfam" id="PF01535">
    <property type="entry name" value="PPR"/>
    <property type="match status" value="4"/>
</dbReference>
<dbReference type="InterPro" id="IPR050872">
    <property type="entry name" value="PPR_P_subfamily"/>
</dbReference>
<feature type="repeat" description="PPR" evidence="3">
    <location>
        <begin position="259"/>
        <end position="293"/>
    </location>
</feature>